<gene>
    <name evidence="2" type="ORF">HYFRA_00000543</name>
</gene>
<keyword evidence="3" id="KW-1185">Reference proteome</keyword>
<dbReference type="Proteomes" id="UP000696280">
    <property type="component" value="Unassembled WGS sequence"/>
</dbReference>
<dbReference type="EMBL" id="CAJVRL010000081">
    <property type="protein sequence ID" value="CAG8958191.1"/>
    <property type="molecule type" value="Genomic_DNA"/>
</dbReference>
<name>A0A9N9PSM0_9HELO</name>
<comment type="caution">
    <text evidence="2">The sequence shown here is derived from an EMBL/GenBank/DDBJ whole genome shotgun (WGS) entry which is preliminary data.</text>
</comment>
<dbReference type="AlphaFoldDB" id="A0A9N9PSM0"/>
<evidence type="ECO:0000313" key="3">
    <source>
        <dbReference type="Proteomes" id="UP000696280"/>
    </source>
</evidence>
<feature type="region of interest" description="Disordered" evidence="1">
    <location>
        <begin position="1"/>
        <end position="33"/>
    </location>
</feature>
<protein>
    <submittedName>
        <fullName evidence="2">Uncharacterized protein</fullName>
    </submittedName>
</protein>
<accession>A0A9N9PSM0</accession>
<feature type="compositionally biased region" description="Basic residues" evidence="1">
    <location>
        <begin position="63"/>
        <end position="84"/>
    </location>
</feature>
<sequence length="122" mass="13332">MELQCAVGRSERDDVEEGRDGNGSRVSCPKKAGSVEMTNEEALKPGISQTRCGFQLTNEGMLRGRRRKQRGKEKGKKKGQGRGRGRIENERDIDDVVDGELRARSWKGEGTDEGLAGGRVAG</sequence>
<reference evidence="2" key="1">
    <citation type="submission" date="2021-07" db="EMBL/GenBank/DDBJ databases">
        <authorList>
            <person name="Durling M."/>
        </authorList>
    </citation>
    <scope>NUCLEOTIDE SEQUENCE</scope>
</reference>
<feature type="region of interest" description="Disordered" evidence="1">
    <location>
        <begin position="58"/>
        <end position="93"/>
    </location>
</feature>
<organism evidence="2 3">
    <name type="scientific">Hymenoscyphus fraxineus</name>
    <dbReference type="NCBI Taxonomy" id="746836"/>
    <lineage>
        <taxon>Eukaryota</taxon>
        <taxon>Fungi</taxon>
        <taxon>Dikarya</taxon>
        <taxon>Ascomycota</taxon>
        <taxon>Pezizomycotina</taxon>
        <taxon>Leotiomycetes</taxon>
        <taxon>Helotiales</taxon>
        <taxon>Helotiaceae</taxon>
        <taxon>Hymenoscyphus</taxon>
    </lineage>
</organism>
<evidence type="ECO:0000313" key="2">
    <source>
        <dbReference type="EMBL" id="CAG8958191.1"/>
    </source>
</evidence>
<evidence type="ECO:0000256" key="1">
    <source>
        <dbReference type="SAM" id="MobiDB-lite"/>
    </source>
</evidence>
<proteinExistence type="predicted"/>